<proteinExistence type="predicted"/>
<comment type="caution">
    <text evidence="1">The sequence shown here is derived from an EMBL/GenBank/DDBJ whole genome shotgun (WGS) entry which is preliminary data.</text>
</comment>
<dbReference type="OrthoDB" id="2646422at2759"/>
<protein>
    <submittedName>
        <fullName evidence="1">Uncharacterized protein</fullName>
    </submittedName>
</protein>
<dbReference type="RefSeq" id="XP_041195079.1">
    <property type="nucleotide sequence ID" value="XM_041330659.1"/>
</dbReference>
<feature type="non-terminal residue" evidence="1">
    <location>
        <position position="1"/>
    </location>
</feature>
<organism evidence="1 2">
    <name type="scientific">Suillus subaureus</name>
    <dbReference type="NCBI Taxonomy" id="48587"/>
    <lineage>
        <taxon>Eukaryota</taxon>
        <taxon>Fungi</taxon>
        <taxon>Dikarya</taxon>
        <taxon>Basidiomycota</taxon>
        <taxon>Agaricomycotina</taxon>
        <taxon>Agaricomycetes</taxon>
        <taxon>Agaricomycetidae</taxon>
        <taxon>Boletales</taxon>
        <taxon>Suillineae</taxon>
        <taxon>Suillaceae</taxon>
        <taxon>Suillus</taxon>
    </lineage>
</organism>
<reference evidence="1" key="1">
    <citation type="journal article" date="2020" name="New Phytol.">
        <title>Comparative genomics reveals dynamic genome evolution in host specialist ectomycorrhizal fungi.</title>
        <authorList>
            <person name="Lofgren L.A."/>
            <person name="Nguyen N.H."/>
            <person name="Vilgalys R."/>
            <person name="Ruytinx J."/>
            <person name="Liao H.L."/>
            <person name="Branco S."/>
            <person name="Kuo A."/>
            <person name="LaButti K."/>
            <person name="Lipzen A."/>
            <person name="Andreopoulos W."/>
            <person name="Pangilinan J."/>
            <person name="Riley R."/>
            <person name="Hundley H."/>
            <person name="Na H."/>
            <person name="Barry K."/>
            <person name="Grigoriev I.V."/>
            <person name="Stajich J.E."/>
            <person name="Kennedy P.G."/>
        </authorList>
    </citation>
    <scope>NUCLEOTIDE SEQUENCE</scope>
    <source>
        <strain evidence="1">MN1</strain>
    </source>
</reference>
<name>A0A9P7EEG9_9AGAM</name>
<accession>A0A9P7EEG9</accession>
<gene>
    <name evidence="1" type="ORF">BJ212DRAFT_1267405</name>
</gene>
<dbReference type="EMBL" id="JABBWG010000009">
    <property type="protein sequence ID" value="KAG1819544.1"/>
    <property type="molecule type" value="Genomic_DNA"/>
</dbReference>
<dbReference type="Proteomes" id="UP000807769">
    <property type="component" value="Unassembled WGS sequence"/>
</dbReference>
<dbReference type="AlphaFoldDB" id="A0A9P7EEG9"/>
<dbReference type="GeneID" id="64624676"/>
<keyword evidence="2" id="KW-1185">Reference proteome</keyword>
<evidence type="ECO:0000313" key="2">
    <source>
        <dbReference type="Proteomes" id="UP000807769"/>
    </source>
</evidence>
<sequence length="108" mass="12589">WTWRQLYLGRKIVRCQHAPNAWNGFVCQCLNDINEGPLCGDCWKLTEFVEDHKETLKHDYSKLTAAQKNTFVNQVMKKCIENQKIVYDNPKAVQHDMLASFAAMDQEV</sequence>
<evidence type="ECO:0000313" key="1">
    <source>
        <dbReference type="EMBL" id="KAG1819544.1"/>
    </source>
</evidence>